<evidence type="ECO:0000313" key="1">
    <source>
        <dbReference type="EMBL" id="TCJ85277.1"/>
    </source>
</evidence>
<sequence length="147" mass="17278">MDAEILFLMLEKDESEFLAYANDYCDSIDIKEVTSELYVGDCKLLFTHSVLDNETLFCGKLEIRLGREEYNCTDHAKAMSVFRKLRNYIKKGYWSRLAYNHQNKKGKLTPSRNHWLGPVAKKWKEEDPSNHILKLSKTSWMIFDIGF</sequence>
<dbReference type="Proteomes" id="UP000294887">
    <property type="component" value="Unassembled WGS sequence"/>
</dbReference>
<evidence type="ECO:0000313" key="2">
    <source>
        <dbReference type="Proteomes" id="UP000294887"/>
    </source>
</evidence>
<gene>
    <name evidence="1" type="ORF">EV695_3246</name>
</gene>
<dbReference type="AlphaFoldDB" id="A0A4R1EUC4"/>
<proteinExistence type="predicted"/>
<keyword evidence="2" id="KW-1185">Reference proteome</keyword>
<dbReference type="RefSeq" id="WP_131906978.1">
    <property type="nucleotide sequence ID" value="NZ_BAAAFU010000001.1"/>
</dbReference>
<comment type="caution">
    <text evidence="1">The sequence shown here is derived from an EMBL/GenBank/DDBJ whole genome shotgun (WGS) entry which is preliminary data.</text>
</comment>
<protein>
    <submittedName>
        <fullName evidence="1">Uncharacterized protein</fullName>
    </submittedName>
</protein>
<reference evidence="1 2" key="1">
    <citation type="submission" date="2019-03" db="EMBL/GenBank/DDBJ databases">
        <title>Genomic Encyclopedia of Type Strains, Phase IV (KMG-IV): sequencing the most valuable type-strain genomes for metagenomic binning, comparative biology and taxonomic classification.</title>
        <authorList>
            <person name="Goeker M."/>
        </authorList>
    </citation>
    <scope>NUCLEOTIDE SEQUENCE [LARGE SCALE GENOMIC DNA]</scope>
    <source>
        <strain evidence="1 2">DSM 24830</strain>
    </source>
</reference>
<dbReference type="EMBL" id="SMFQ01000004">
    <property type="protein sequence ID" value="TCJ85277.1"/>
    <property type="molecule type" value="Genomic_DNA"/>
</dbReference>
<name>A0A4R1EUC4_9GAMM</name>
<organism evidence="1 2">
    <name type="scientific">Cocleimonas flava</name>
    <dbReference type="NCBI Taxonomy" id="634765"/>
    <lineage>
        <taxon>Bacteria</taxon>
        <taxon>Pseudomonadati</taxon>
        <taxon>Pseudomonadota</taxon>
        <taxon>Gammaproteobacteria</taxon>
        <taxon>Thiotrichales</taxon>
        <taxon>Thiotrichaceae</taxon>
        <taxon>Cocleimonas</taxon>
    </lineage>
</organism>
<accession>A0A4R1EUC4</accession>